<organism evidence="8 9">
    <name type="scientific">Rhizophagus clarus</name>
    <dbReference type="NCBI Taxonomy" id="94130"/>
    <lineage>
        <taxon>Eukaryota</taxon>
        <taxon>Fungi</taxon>
        <taxon>Fungi incertae sedis</taxon>
        <taxon>Mucoromycota</taxon>
        <taxon>Glomeromycotina</taxon>
        <taxon>Glomeromycetes</taxon>
        <taxon>Glomerales</taxon>
        <taxon>Glomeraceae</taxon>
        <taxon>Rhizophagus</taxon>
    </lineage>
</organism>
<feature type="domain" description="FAD-binding PCMH-type" evidence="7">
    <location>
        <begin position="64"/>
        <end position="236"/>
    </location>
</feature>
<accession>A0A8H3LBV8</accession>
<evidence type="ECO:0000256" key="4">
    <source>
        <dbReference type="ARBA" id="ARBA00022827"/>
    </source>
</evidence>
<name>A0A8H3LBV8_9GLOM</name>
<dbReference type="GO" id="GO:0071949">
    <property type="term" value="F:FAD binding"/>
    <property type="evidence" value="ECO:0007669"/>
    <property type="project" value="InterPro"/>
</dbReference>
<evidence type="ECO:0000259" key="7">
    <source>
        <dbReference type="PROSITE" id="PS51387"/>
    </source>
</evidence>
<keyword evidence="3" id="KW-0285">Flavoprotein</keyword>
<dbReference type="PANTHER" id="PTHR42973:SF39">
    <property type="entry name" value="FAD-BINDING PCMH-TYPE DOMAIN-CONTAINING PROTEIN"/>
    <property type="match status" value="1"/>
</dbReference>
<dbReference type="PROSITE" id="PS00862">
    <property type="entry name" value="OX2_COVAL_FAD"/>
    <property type="match status" value="1"/>
</dbReference>
<dbReference type="SUPFAM" id="SSF56176">
    <property type="entry name" value="FAD-binding/transporter-associated domain-like"/>
    <property type="match status" value="1"/>
</dbReference>
<proteinExistence type="inferred from homology"/>
<dbReference type="Pfam" id="PF01565">
    <property type="entry name" value="FAD_binding_4"/>
    <property type="match status" value="1"/>
</dbReference>
<evidence type="ECO:0000256" key="5">
    <source>
        <dbReference type="ARBA" id="ARBA00023002"/>
    </source>
</evidence>
<dbReference type="OrthoDB" id="415825at2759"/>
<dbReference type="InterPro" id="IPR012951">
    <property type="entry name" value="BBE"/>
</dbReference>
<evidence type="ECO:0000256" key="2">
    <source>
        <dbReference type="ARBA" id="ARBA00005466"/>
    </source>
</evidence>
<evidence type="ECO:0000256" key="6">
    <source>
        <dbReference type="SAM" id="SignalP"/>
    </source>
</evidence>
<evidence type="ECO:0000256" key="1">
    <source>
        <dbReference type="ARBA" id="ARBA00001974"/>
    </source>
</evidence>
<dbReference type="AlphaFoldDB" id="A0A8H3LBV8"/>
<sequence length="482" mass="54194">MKLIKQFDIISLLLWSILSFNFIENVNSIHNFQCLRSIRGPVIYDDGDNTILFQSLIIGENTRVHYTPSVLIYAIDNEDVKKAVNCAVESNTDIIARSGGHSYENYGLGGRDGVMVLDVTFIDEIIIDSKRRTAKIGAGNRLGVIYYKLSQAGFILPGGTCSSVGIGGHALGGGHGYFGRKHGLACDNVISMEMVLANGTLIHIDRTLNSDLYFALRGAGASYGIVTHFVVRIHPIPPQVTFMKFVFDVTQVQQLISALDEVGPSLDDGIGFKLRLYNYSLFIIASYLGPRTEAQNAMEKFLSKAPKPKSSEYTQQSFLETFAALANTNKYEVMKPSHHPIFYKTKSFYINVGERLTKDGVDFLMKFLNEPRCDGALATFDLYGGAINNRDHGTAFIHRDSNYCIHIEAYNAECVDEINRFGKEFQSNFTSKYSNQVIIDRELDNWRERYYGGIFERLLKIKLDYDPKNLFKFPQSIIPSED</sequence>
<dbReference type="InterPro" id="IPR036318">
    <property type="entry name" value="FAD-bd_PCMH-like_sf"/>
</dbReference>
<protein>
    <submittedName>
        <fullName evidence="8">FAD-binding oxidoreductase</fullName>
    </submittedName>
</protein>
<evidence type="ECO:0000313" key="8">
    <source>
        <dbReference type="EMBL" id="GES85598.1"/>
    </source>
</evidence>
<keyword evidence="6" id="KW-0732">Signal</keyword>
<feature type="chain" id="PRO_5034030830" evidence="6">
    <location>
        <begin position="29"/>
        <end position="482"/>
    </location>
</feature>
<dbReference type="InterPro" id="IPR016169">
    <property type="entry name" value="FAD-bd_PCMH_sub2"/>
</dbReference>
<dbReference type="InterPro" id="IPR006094">
    <property type="entry name" value="Oxid_FAD_bind_N"/>
</dbReference>
<dbReference type="PANTHER" id="PTHR42973">
    <property type="entry name" value="BINDING OXIDOREDUCTASE, PUTATIVE (AFU_ORTHOLOGUE AFUA_1G17690)-RELATED"/>
    <property type="match status" value="1"/>
</dbReference>
<evidence type="ECO:0000256" key="3">
    <source>
        <dbReference type="ARBA" id="ARBA00022630"/>
    </source>
</evidence>
<dbReference type="GO" id="GO:0016491">
    <property type="term" value="F:oxidoreductase activity"/>
    <property type="evidence" value="ECO:0007669"/>
    <property type="project" value="UniProtKB-KW"/>
</dbReference>
<dbReference type="InterPro" id="IPR050416">
    <property type="entry name" value="FAD-linked_Oxidoreductase"/>
</dbReference>
<dbReference type="EMBL" id="BLAL01000156">
    <property type="protein sequence ID" value="GES85598.1"/>
    <property type="molecule type" value="Genomic_DNA"/>
</dbReference>
<feature type="signal peptide" evidence="6">
    <location>
        <begin position="1"/>
        <end position="28"/>
    </location>
</feature>
<comment type="cofactor">
    <cofactor evidence="1">
        <name>FAD</name>
        <dbReference type="ChEBI" id="CHEBI:57692"/>
    </cofactor>
</comment>
<dbReference type="PROSITE" id="PS51387">
    <property type="entry name" value="FAD_PCMH"/>
    <property type="match status" value="1"/>
</dbReference>
<comment type="caution">
    <text evidence="8">The sequence shown here is derived from an EMBL/GenBank/DDBJ whole genome shotgun (WGS) entry which is preliminary data.</text>
</comment>
<dbReference type="InterPro" id="IPR016166">
    <property type="entry name" value="FAD-bd_PCMH"/>
</dbReference>
<comment type="similarity">
    <text evidence="2">Belongs to the oxygen-dependent FAD-linked oxidoreductase family.</text>
</comment>
<dbReference type="Pfam" id="PF08031">
    <property type="entry name" value="BBE"/>
    <property type="match status" value="1"/>
</dbReference>
<reference evidence="8" key="1">
    <citation type="submission" date="2019-10" db="EMBL/GenBank/DDBJ databases">
        <title>Conservation and host-specific expression of non-tandemly repeated heterogenous ribosome RNA gene in arbuscular mycorrhizal fungi.</title>
        <authorList>
            <person name="Maeda T."/>
            <person name="Kobayashi Y."/>
            <person name="Nakagawa T."/>
            <person name="Ezawa T."/>
            <person name="Yamaguchi K."/>
            <person name="Bino T."/>
            <person name="Nishimoto Y."/>
            <person name="Shigenobu S."/>
            <person name="Kawaguchi M."/>
        </authorList>
    </citation>
    <scope>NUCLEOTIDE SEQUENCE</scope>
    <source>
        <strain evidence="8">HR1</strain>
    </source>
</reference>
<dbReference type="InterPro" id="IPR006093">
    <property type="entry name" value="Oxy_OxRdtase_FAD_BS"/>
</dbReference>
<keyword evidence="5" id="KW-0560">Oxidoreductase</keyword>
<gene>
    <name evidence="8" type="ORF">RCL2_001270300</name>
</gene>
<dbReference type="Gene3D" id="3.40.462.20">
    <property type="match status" value="1"/>
</dbReference>
<dbReference type="Gene3D" id="3.30.465.10">
    <property type="match status" value="1"/>
</dbReference>
<keyword evidence="4" id="KW-0274">FAD</keyword>
<dbReference type="Proteomes" id="UP000615446">
    <property type="component" value="Unassembled WGS sequence"/>
</dbReference>
<evidence type="ECO:0000313" key="9">
    <source>
        <dbReference type="Proteomes" id="UP000615446"/>
    </source>
</evidence>